<evidence type="ECO:0000256" key="2">
    <source>
        <dbReference type="ARBA" id="ARBA00023125"/>
    </source>
</evidence>
<dbReference type="InterPro" id="IPR010982">
    <property type="entry name" value="Lambda_DNA-bd_dom_sf"/>
</dbReference>
<accession>A0A1C4ZCC7</accession>
<sequence length="353" mass="37869">MAGVTIYQVAREAGVSPSTVSNFLNGRPGRMLPQTRARVEAAIDQLGYRPNRAARQLRTGRIQVIGLVVPSVANPFWGNFARYLERAALADGYHVLLCNSEREPDRELRYLEELWGDGIRGVVLCSSLPSLEHVLPLVERGLGLVAFDRTAQAGDPPALVNISVDNVVGAHLATAHLLQLGHRRIAFVSGSLRSINRRERFRGFTNAFEQAGLDPAEAIIWSGNAEDEPYGDLDAAGLGRSAARDLLHGPDRPTAIVAINDMCALGVSAGVRDAGLRVGRDVSVVGFDDIVLADLAAPPLTTVRQPIADMATAAFRHLLARIEDPDGGPSQSLLLRPELVVRASTGPAPDPLE</sequence>
<dbReference type="Pfam" id="PF00356">
    <property type="entry name" value="LacI"/>
    <property type="match status" value="1"/>
</dbReference>
<proteinExistence type="predicted"/>
<dbReference type="PANTHER" id="PTHR30146">
    <property type="entry name" value="LACI-RELATED TRANSCRIPTIONAL REPRESSOR"/>
    <property type="match status" value="1"/>
</dbReference>
<dbReference type="Pfam" id="PF13377">
    <property type="entry name" value="Peripla_BP_3"/>
    <property type="match status" value="1"/>
</dbReference>
<dbReference type="Gene3D" id="1.10.260.40">
    <property type="entry name" value="lambda repressor-like DNA-binding domains"/>
    <property type="match status" value="1"/>
</dbReference>
<dbReference type="AlphaFoldDB" id="A0A1C4ZCC7"/>
<dbReference type="PANTHER" id="PTHR30146:SF147">
    <property type="entry name" value="HTH-TYPE TRANSCRIPTIONAL REGULATOR DEGA"/>
    <property type="match status" value="1"/>
</dbReference>
<dbReference type="InterPro" id="IPR046335">
    <property type="entry name" value="LacI/GalR-like_sensor"/>
</dbReference>
<dbReference type="PROSITE" id="PS50932">
    <property type="entry name" value="HTH_LACI_2"/>
    <property type="match status" value="1"/>
</dbReference>
<keyword evidence="2" id="KW-0238">DNA-binding</keyword>
<dbReference type="InterPro" id="IPR028082">
    <property type="entry name" value="Peripla_BP_I"/>
</dbReference>
<keyword evidence="6" id="KW-1185">Reference proteome</keyword>
<keyword evidence="1" id="KW-0805">Transcription regulation</keyword>
<keyword evidence="3" id="KW-0804">Transcription</keyword>
<protein>
    <submittedName>
        <fullName evidence="5">Transcriptional regulator, LacI family</fullName>
    </submittedName>
</protein>
<feature type="domain" description="HTH lacI-type" evidence="4">
    <location>
        <begin position="4"/>
        <end position="59"/>
    </location>
</feature>
<evidence type="ECO:0000313" key="6">
    <source>
        <dbReference type="Proteomes" id="UP000198551"/>
    </source>
</evidence>
<name>A0A1C4ZCC7_9ACTN</name>
<dbReference type="Proteomes" id="UP000198551">
    <property type="component" value="Unassembled WGS sequence"/>
</dbReference>
<dbReference type="CDD" id="cd01392">
    <property type="entry name" value="HTH_LacI"/>
    <property type="match status" value="1"/>
</dbReference>
<evidence type="ECO:0000256" key="3">
    <source>
        <dbReference type="ARBA" id="ARBA00023163"/>
    </source>
</evidence>
<dbReference type="InterPro" id="IPR000843">
    <property type="entry name" value="HTH_LacI"/>
</dbReference>
<dbReference type="GO" id="GO:0000976">
    <property type="term" value="F:transcription cis-regulatory region binding"/>
    <property type="evidence" value="ECO:0007669"/>
    <property type="project" value="TreeGrafter"/>
</dbReference>
<dbReference type="SUPFAM" id="SSF53822">
    <property type="entry name" value="Periplasmic binding protein-like I"/>
    <property type="match status" value="1"/>
</dbReference>
<organism evidence="5 6">
    <name type="scientific">Micromonospora marina</name>
    <dbReference type="NCBI Taxonomy" id="307120"/>
    <lineage>
        <taxon>Bacteria</taxon>
        <taxon>Bacillati</taxon>
        <taxon>Actinomycetota</taxon>
        <taxon>Actinomycetes</taxon>
        <taxon>Micromonosporales</taxon>
        <taxon>Micromonosporaceae</taxon>
        <taxon>Micromonospora</taxon>
    </lineage>
</organism>
<dbReference type="Gene3D" id="3.40.50.2300">
    <property type="match status" value="2"/>
</dbReference>
<dbReference type="GO" id="GO:0003700">
    <property type="term" value="F:DNA-binding transcription factor activity"/>
    <property type="evidence" value="ECO:0007669"/>
    <property type="project" value="TreeGrafter"/>
</dbReference>
<dbReference type="EMBL" id="FMCV01000016">
    <property type="protein sequence ID" value="SCF30613.1"/>
    <property type="molecule type" value="Genomic_DNA"/>
</dbReference>
<evidence type="ECO:0000313" key="5">
    <source>
        <dbReference type="EMBL" id="SCF30613.1"/>
    </source>
</evidence>
<evidence type="ECO:0000256" key="1">
    <source>
        <dbReference type="ARBA" id="ARBA00023015"/>
    </source>
</evidence>
<gene>
    <name evidence="5" type="ORF">GA0070215_11634</name>
</gene>
<dbReference type="SUPFAM" id="SSF47413">
    <property type="entry name" value="lambda repressor-like DNA-binding domains"/>
    <property type="match status" value="1"/>
</dbReference>
<dbReference type="SMART" id="SM00354">
    <property type="entry name" value="HTH_LACI"/>
    <property type="match status" value="1"/>
</dbReference>
<dbReference type="RefSeq" id="WP_036346448.1">
    <property type="nucleotide sequence ID" value="NZ_FMCV01000016.1"/>
</dbReference>
<reference evidence="6" key="1">
    <citation type="submission" date="2016-06" db="EMBL/GenBank/DDBJ databases">
        <authorList>
            <person name="Varghese N."/>
        </authorList>
    </citation>
    <scope>NUCLEOTIDE SEQUENCE [LARGE SCALE GENOMIC DNA]</scope>
    <source>
        <strain evidence="6">DSM 45555</strain>
    </source>
</reference>
<evidence type="ECO:0000259" key="4">
    <source>
        <dbReference type="PROSITE" id="PS50932"/>
    </source>
</evidence>